<protein>
    <recommendedName>
        <fullName evidence="4">DUF5689 domain-containing protein</fullName>
    </recommendedName>
</protein>
<keyword evidence="1" id="KW-0732">Signal</keyword>
<dbReference type="RefSeq" id="WP_290253700.1">
    <property type="nucleotide sequence ID" value="NZ_JAUGQQ010000002.1"/>
</dbReference>
<keyword evidence="3" id="KW-1185">Reference proteome</keyword>
<reference evidence="2 3" key="1">
    <citation type="submission" date="2023-06" db="EMBL/GenBank/DDBJ databases">
        <authorList>
            <person name="Ye Y.-Q."/>
            <person name="Du Z.-J."/>
        </authorList>
    </citation>
    <scope>NUCLEOTIDE SEQUENCE [LARGE SCALE GENOMIC DNA]</scope>
    <source>
        <strain evidence="2 3">SDUM287046</strain>
    </source>
</reference>
<feature type="chain" id="PRO_5046194324" description="DUF5689 domain-containing protein" evidence="1">
    <location>
        <begin position="22"/>
        <end position="342"/>
    </location>
</feature>
<evidence type="ECO:0000313" key="2">
    <source>
        <dbReference type="EMBL" id="MDN3723611.1"/>
    </source>
</evidence>
<evidence type="ECO:0000313" key="3">
    <source>
        <dbReference type="Proteomes" id="UP001244787"/>
    </source>
</evidence>
<feature type="signal peptide" evidence="1">
    <location>
        <begin position="1"/>
        <end position="21"/>
    </location>
</feature>
<organism evidence="2 3">
    <name type="scientific">Aequorivita aurantiaca</name>
    <dbReference type="NCBI Taxonomy" id="3053356"/>
    <lineage>
        <taxon>Bacteria</taxon>
        <taxon>Pseudomonadati</taxon>
        <taxon>Bacteroidota</taxon>
        <taxon>Flavobacteriia</taxon>
        <taxon>Flavobacteriales</taxon>
        <taxon>Flavobacteriaceae</taxon>
        <taxon>Aequorivita</taxon>
    </lineage>
</organism>
<dbReference type="Proteomes" id="UP001244787">
    <property type="component" value="Unassembled WGS sequence"/>
</dbReference>
<gene>
    <name evidence="2" type="ORF">QRD02_04395</name>
</gene>
<evidence type="ECO:0008006" key="4">
    <source>
        <dbReference type="Google" id="ProtNLM"/>
    </source>
</evidence>
<proteinExistence type="predicted"/>
<sequence length="342" mass="36703">MKNIKYLLPIFALSVSLISCDADDEDGAGDPPPNPILANVYATSNTNNAVGVFDFTPNGIAFRSFATSSDDNEGIYYDDDADELIINSRSQRSINTYSNVENTESGNPLNFLLSSNPVLESPRDIAVNNDVYVVADNADTDGNPNTDDGRLFVFTRDASGYTLRNTVFVNYALWGIEFIGNDLYTVVDKTSDVAVLKNFVATYTTDITASPDKQITIEGITRTHGIAEDGGVVILTDIGDASNENDGAIHFISGFVSKFEATPNGETLPVAGNQVRVSGNFTQLGNPVAVDYESISQTIFVAERANEGGKVLFFSEIGPGGNLQPSFSFPFAGASSLTFVDR</sequence>
<comment type="caution">
    <text evidence="2">The sequence shown here is derived from an EMBL/GenBank/DDBJ whole genome shotgun (WGS) entry which is preliminary data.</text>
</comment>
<name>A0ABT8DEA0_9FLAO</name>
<dbReference type="EMBL" id="JAUGQQ010000002">
    <property type="protein sequence ID" value="MDN3723611.1"/>
    <property type="molecule type" value="Genomic_DNA"/>
</dbReference>
<accession>A0ABT8DEA0</accession>
<evidence type="ECO:0000256" key="1">
    <source>
        <dbReference type="SAM" id="SignalP"/>
    </source>
</evidence>
<dbReference type="PROSITE" id="PS51257">
    <property type="entry name" value="PROKAR_LIPOPROTEIN"/>
    <property type="match status" value="1"/>
</dbReference>